<accession>Q82WW1</accession>
<keyword evidence="4 14" id="KW-1134">Transmembrane beta strand</keyword>
<comment type="similarity">
    <text evidence="2 14 15">Belongs to the TonB-dependent receptor family.</text>
</comment>
<dbReference type="KEGG" id="neu:NE0546"/>
<dbReference type="RefSeq" id="WP_011111176.1">
    <property type="nucleotide sequence ID" value="NC_004757.1"/>
</dbReference>
<evidence type="ECO:0000256" key="4">
    <source>
        <dbReference type="ARBA" id="ARBA00022452"/>
    </source>
</evidence>
<evidence type="ECO:0000256" key="10">
    <source>
        <dbReference type="ARBA" id="ARBA00023077"/>
    </source>
</evidence>
<dbReference type="InterPro" id="IPR037066">
    <property type="entry name" value="Plug_dom_sf"/>
</dbReference>
<dbReference type="PROSITE" id="PS52016">
    <property type="entry name" value="TONB_DEPENDENT_REC_3"/>
    <property type="match status" value="1"/>
</dbReference>
<dbReference type="GO" id="GO:0015344">
    <property type="term" value="F:siderophore uptake transmembrane transporter activity"/>
    <property type="evidence" value="ECO:0007669"/>
    <property type="project" value="TreeGrafter"/>
</dbReference>
<dbReference type="GO" id="GO:0009279">
    <property type="term" value="C:cell outer membrane"/>
    <property type="evidence" value="ECO:0007669"/>
    <property type="project" value="UniProtKB-SubCell"/>
</dbReference>
<proteinExistence type="inferred from homology"/>
<gene>
    <name evidence="18" type="ordered locus">NE0546</name>
</gene>
<keyword evidence="8" id="KW-0408">Iron</keyword>
<keyword evidence="13 14" id="KW-0998">Cell outer membrane</keyword>
<name>Q82WW1_NITEU</name>
<evidence type="ECO:0000256" key="13">
    <source>
        <dbReference type="ARBA" id="ARBA00023237"/>
    </source>
</evidence>
<dbReference type="FunFam" id="2.170.130.10:FF:000001">
    <property type="entry name" value="Catecholate siderophore TonB-dependent receptor"/>
    <property type="match status" value="1"/>
</dbReference>
<evidence type="ECO:0000313" key="18">
    <source>
        <dbReference type="EMBL" id="CAD84457.1"/>
    </source>
</evidence>
<keyword evidence="19" id="KW-1185">Reference proteome</keyword>
<dbReference type="eggNOG" id="COG4773">
    <property type="taxonomic scope" value="Bacteria"/>
</dbReference>
<evidence type="ECO:0000256" key="12">
    <source>
        <dbReference type="ARBA" id="ARBA00023170"/>
    </source>
</evidence>
<dbReference type="AlphaFoldDB" id="Q82WW1"/>
<dbReference type="InterPro" id="IPR000531">
    <property type="entry name" value="Beta-barrel_TonB"/>
</dbReference>
<keyword evidence="3 14" id="KW-0813">Transport</keyword>
<sequence length="787" mass="88244">MQHYLSIMILILLLPVAHAQTGAAGSTSTAINWHLSAQPLSTALQQLAEHSNTSIMFDAATVRNIQAPSLRGQYTPLEALKKLLSGSGLQAEETVPGRFSIVQAATTVQQLPEMTVTGAPDPDSPYSTQYKVPDTTTATRTKTPIMETPMSIQVVPKSVMNDQQAITLEQSLRNVSGVFHGIGQGGVEFLNIRGFQTWDYYRNGVRFTSAQTQTGYREVANLERIEVLKGPASILYGRIEPGGMVNLVPKTPQATPYYSLQQQFGSYNLFRTTLDATGGLNQDSSLLYRLNFAYEDKGSFREFVDNHHFFVAPVLQWQISDRTQITAEMEYKTGKYSVDYGFPAIGNRPANLPINRQLGESFNSAKFDEITAGFHWSHAFNDNWEIKHRFYLQRTDEGDDVVIPSALRTDNRTLDRFYAGFRNAKVDTYTTNMDLTGHVETFGTQHTLLMGGDYYNFRNRRLMISNFDFPSIDIFNPVHSGTAIRDSANDSPYDRRDDWFGLYFQDQIKLPYNVHVLAGFRYDNAEIKNISGRKSAQDKISPRVGVLWQPIPALSFYGNYIENFGAPNLGTSGLDGQPLPAETAQQWEAGIKTEFFDGRFSATLAWFQLTKQNIATPHPDPQLALQRISVLTGEARNQGVEFDITGELLPGWQLIANYTYIDSEITKTNNNMQLGNRFPNVPEHAGNIWTTYAFQNETLRGLKIGGGVTLRGKREGNPENDFQMPGYAVFNLMTSYAMKMGKTRVTAQLNVNNLFNEEYFPGSGGFNRARIFVGTPRVFLGSLRVEY</sequence>
<keyword evidence="11 14" id="KW-0472">Membrane</keyword>
<protein>
    <submittedName>
        <fullName evidence="18">TonB-dependent receptor protein</fullName>
    </submittedName>
</protein>
<dbReference type="InterPro" id="IPR011662">
    <property type="entry name" value="Secretin/TonB_short_N"/>
</dbReference>
<dbReference type="Gene3D" id="3.55.50.30">
    <property type="match status" value="1"/>
</dbReference>
<dbReference type="SUPFAM" id="SSF56935">
    <property type="entry name" value="Porins"/>
    <property type="match status" value="1"/>
</dbReference>
<evidence type="ECO:0000259" key="17">
    <source>
        <dbReference type="SMART" id="SM00965"/>
    </source>
</evidence>
<dbReference type="GO" id="GO:0038023">
    <property type="term" value="F:signaling receptor activity"/>
    <property type="evidence" value="ECO:0007669"/>
    <property type="project" value="InterPro"/>
</dbReference>
<dbReference type="Proteomes" id="UP000001416">
    <property type="component" value="Chromosome"/>
</dbReference>
<evidence type="ECO:0000256" key="14">
    <source>
        <dbReference type="PROSITE-ProRule" id="PRU01360"/>
    </source>
</evidence>
<reference evidence="18 19" key="1">
    <citation type="journal article" date="2003" name="J. Bacteriol.">
        <title>Complete genome sequence of the ammonia-oxidizing bacterium and obligate chemolithoautotroph Nitrosomonas europaea.</title>
        <authorList>
            <person name="Chain P."/>
            <person name="Lamerdin J."/>
            <person name="Larimer F."/>
            <person name="Regala W."/>
            <person name="Land M."/>
            <person name="Hauser L."/>
            <person name="Hooper A."/>
            <person name="Klotz M."/>
            <person name="Norton J."/>
            <person name="Sayavedra-Soto L."/>
            <person name="Arciero D."/>
            <person name="Hommes N."/>
            <person name="Whittaker M."/>
            <person name="Arp D."/>
        </authorList>
    </citation>
    <scope>NUCLEOTIDE SEQUENCE [LARGE SCALE GENOMIC DNA]</scope>
    <source>
        <strain evidence="19">ATCC 19718 / CIP 103999 / KCTC 2705 / NBRC 14298</strain>
    </source>
</reference>
<evidence type="ECO:0000256" key="7">
    <source>
        <dbReference type="ARBA" id="ARBA00022729"/>
    </source>
</evidence>
<evidence type="ECO:0000256" key="5">
    <source>
        <dbReference type="ARBA" id="ARBA00022496"/>
    </source>
</evidence>
<dbReference type="PANTHER" id="PTHR32552">
    <property type="entry name" value="FERRICHROME IRON RECEPTOR-RELATED"/>
    <property type="match status" value="1"/>
</dbReference>
<keyword evidence="10 15" id="KW-0798">TonB box</keyword>
<dbReference type="Pfam" id="PF07660">
    <property type="entry name" value="STN"/>
    <property type="match status" value="1"/>
</dbReference>
<evidence type="ECO:0000256" key="8">
    <source>
        <dbReference type="ARBA" id="ARBA00023004"/>
    </source>
</evidence>
<evidence type="ECO:0000256" key="11">
    <source>
        <dbReference type="ARBA" id="ARBA00023136"/>
    </source>
</evidence>
<keyword evidence="7 16" id="KW-0732">Signal</keyword>
<feature type="domain" description="Secretin/TonB short N-terminal" evidence="17">
    <location>
        <begin position="53"/>
        <end position="104"/>
    </location>
</feature>
<dbReference type="InterPro" id="IPR010105">
    <property type="entry name" value="TonB_sidphr_rcpt"/>
</dbReference>
<dbReference type="InterPro" id="IPR012910">
    <property type="entry name" value="Plug_dom"/>
</dbReference>
<dbReference type="HOGENOM" id="CLU_008287_9_4_4"/>
<evidence type="ECO:0000256" key="9">
    <source>
        <dbReference type="ARBA" id="ARBA00023065"/>
    </source>
</evidence>
<evidence type="ECO:0000256" key="6">
    <source>
        <dbReference type="ARBA" id="ARBA00022692"/>
    </source>
</evidence>
<dbReference type="Pfam" id="PF00593">
    <property type="entry name" value="TonB_dep_Rec_b-barrel"/>
    <property type="match status" value="1"/>
</dbReference>
<feature type="signal peptide" evidence="16">
    <location>
        <begin position="1"/>
        <end position="19"/>
    </location>
</feature>
<keyword evidence="12 18" id="KW-0675">Receptor</keyword>
<evidence type="ECO:0000313" key="19">
    <source>
        <dbReference type="Proteomes" id="UP000001416"/>
    </source>
</evidence>
<dbReference type="GO" id="GO:0015891">
    <property type="term" value="P:siderophore transport"/>
    <property type="evidence" value="ECO:0007669"/>
    <property type="project" value="InterPro"/>
</dbReference>
<dbReference type="InterPro" id="IPR036942">
    <property type="entry name" value="Beta-barrel_TonB_sf"/>
</dbReference>
<dbReference type="CDD" id="cd01347">
    <property type="entry name" value="ligand_gated_channel"/>
    <property type="match status" value="1"/>
</dbReference>
<dbReference type="Pfam" id="PF07715">
    <property type="entry name" value="Plug"/>
    <property type="match status" value="1"/>
</dbReference>
<dbReference type="SMART" id="SM00965">
    <property type="entry name" value="STN"/>
    <property type="match status" value="1"/>
</dbReference>
<keyword evidence="6 14" id="KW-0812">Transmembrane</keyword>
<organism evidence="18 19">
    <name type="scientific">Nitrosomonas europaea (strain ATCC 19718 / CIP 103999 / KCTC 2705 / NBRC 14298)</name>
    <dbReference type="NCBI Taxonomy" id="228410"/>
    <lineage>
        <taxon>Bacteria</taxon>
        <taxon>Pseudomonadati</taxon>
        <taxon>Pseudomonadota</taxon>
        <taxon>Betaproteobacteria</taxon>
        <taxon>Nitrosomonadales</taxon>
        <taxon>Nitrosomonadaceae</taxon>
        <taxon>Nitrosomonas</taxon>
    </lineage>
</organism>
<dbReference type="STRING" id="228410.NE0546"/>
<evidence type="ECO:0000256" key="3">
    <source>
        <dbReference type="ARBA" id="ARBA00022448"/>
    </source>
</evidence>
<keyword evidence="5" id="KW-0410">Iron transport</keyword>
<evidence type="ECO:0000256" key="15">
    <source>
        <dbReference type="RuleBase" id="RU003357"/>
    </source>
</evidence>
<feature type="chain" id="PRO_5004297225" evidence="16">
    <location>
        <begin position="20"/>
        <end position="787"/>
    </location>
</feature>
<evidence type="ECO:0000256" key="2">
    <source>
        <dbReference type="ARBA" id="ARBA00009810"/>
    </source>
</evidence>
<dbReference type="InterPro" id="IPR039426">
    <property type="entry name" value="TonB-dep_rcpt-like"/>
</dbReference>
<dbReference type="PhylomeDB" id="Q82WW1"/>
<comment type="subcellular location">
    <subcellularLocation>
        <location evidence="1 14">Cell outer membrane</location>
        <topology evidence="1 14">Multi-pass membrane protein</topology>
    </subcellularLocation>
</comment>
<evidence type="ECO:0000256" key="16">
    <source>
        <dbReference type="SAM" id="SignalP"/>
    </source>
</evidence>
<dbReference type="NCBIfam" id="TIGR01783">
    <property type="entry name" value="TonB-siderophor"/>
    <property type="match status" value="1"/>
</dbReference>
<dbReference type="PANTHER" id="PTHR32552:SF68">
    <property type="entry name" value="FERRICHROME OUTER MEMBRANE TRANSPORTER_PHAGE RECEPTOR"/>
    <property type="match status" value="1"/>
</dbReference>
<dbReference type="EMBL" id="AL954747">
    <property type="protein sequence ID" value="CAD84457.1"/>
    <property type="molecule type" value="Genomic_DNA"/>
</dbReference>
<dbReference type="FunFam" id="2.40.170.20:FF:000005">
    <property type="entry name" value="TonB-dependent siderophore receptor"/>
    <property type="match status" value="1"/>
</dbReference>
<keyword evidence="9" id="KW-0406">Ion transport</keyword>
<evidence type="ECO:0000256" key="1">
    <source>
        <dbReference type="ARBA" id="ARBA00004571"/>
    </source>
</evidence>
<dbReference type="Gene3D" id="2.40.170.20">
    <property type="entry name" value="TonB-dependent receptor, beta-barrel domain"/>
    <property type="match status" value="1"/>
</dbReference>
<dbReference type="Gene3D" id="2.170.130.10">
    <property type="entry name" value="TonB-dependent receptor, plug domain"/>
    <property type="match status" value="1"/>
</dbReference>
<dbReference type="GeneID" id="87103748"/>